<name>A0A177N0D0_9GAMM</name>
<dbReference type="STRING" id="702114.A1355_01095"/>
<sequence>MALQYGINANLLRKWMGHYRETGHPNPNSPLTLPAFVPVQSLSAEKPAESALSAELPNGVKLALQPVALSDLPVILKALAELPCFVSTQD</sequence>
<evidence type="ECO:0000313" key="1">
    <source>
        <dbReference type="EMBL" id="OAI11104.1"/>
    </source>
</evidence>
<proteinExistence type="predicted"/>
<accession>A0A177N0D0</accession>
<keyword evidence="2" id="KW-1185">Reference proteome</keyword>
<evidence type="ECO:0000313" key="2">
    <source>
        <dbReference type="Proteomes" id="UP000077628"/>
    </source>
</evidence>
<dbReference type="EMBL" id="LUUK01000235">
    <property type="protein sequence ID" value="OAI11104.1"/>
    <property type="molecule type" value="Genomic_DNA"/>
</dbReference>
<gene>
    <name evidence="1" type="ORF">A1355_01095</name>
</gene>
<dbReference type="Proteomes" id="UP000077628">
    <property type="component" value="Unassembled WGS sequence"/>
</dbReference>
<comment type="caution">
    <text evidence="1">The sequence shown here is derived from an EMBL/GenBank/DDBJ whole genome shotgun (WGS) entry which is preliminary data.</text>
</comment>
<organism evidence="1 2">
    <name type="scientific">Methylomonas koyamae</name>
    <dbReference type="NCBI Taxonomy" id="702114"/>
    <lineage>
        <taxon>Bacteria</taxon>
        <taxon>Pseudomonadati</taxon>
        <taxon>Pseudomonadota</taxon>
        <taxon>Gammaproteobacteria</taxon>
        <taxon>Methylococcales</taxon>
        <taxon>Methylococcaceae</taxon>
        <taxon>Methylomonas</taxon>
    </lineage>
</organism>
<protein>
    <submittedName>
        <fullName evidence="1">Transposase</fullName>
    </submittedName>
</protein>
<reference evidence="2" key="1">
    <citation type="submission" date="2016-03" db="EMBL/GenBank/DDBJ databases">
        <authorList>
            <person name="Heylen K."/>
            <person name="De Vos P."/>
            <person name="Vekeman B."/>
        </authorList>
    </citation>
    <scope>NUCLEOTIDE SEQUENCE [LARGE SCALE GENOMIC DNA]</scope>
    <source>
        <strain evidence="2">R-45383</strain>
    </source>
</reference>
<dbReference type="AlphaFoldDB" id="A0A177N0D0"/>